<dbReference type="AlphaFoldDB" id="A0A0A2I224"/>
<reference evidence="1 2" key="1">
    <citation type="journal article" date="2015" name="Mol. Plant Microbe Interact.">
        <title>Genome, transcriptome, and functional analyses of Penicillium expansum provide new insights into secondary metabolism and pathogenicity.</title>
        <authorList>
            <person name="Ballester A.R."/>
            <person name="Marcet-Houben M."/>
            <person name="Levin E."/>
            <person name="Sela N."/>
            <person name="Selma-Lazaro C."/>
            <person name="Carmona L."/>
            <person name="Wisniewski M."/>
            <person name="Droby S."/>
            <person name="Gonzalez-Candelas L."/>
            <person name="Gabaldon T."/>
        </authorList>
    </citation>
    <scope>NUCLEOTIDE SEQUENCE [LARGE SCALE GENOMIC DNA]</scope>
    <source>
        <strain evidence="1 2">MD-8</strain>
    </source>
</reference>
<dbReference type="Proteomes" id="UP000030143">
    <property type="component" value="Unassembled WGS sequence"/>
</dbReference>
<protein>
    <submittedName>
        <fullName evidence="1">Uncharacterized protein</fullName>
    </submittedName>
</protein>
<accession>A0A0A2I224</accession>
<dbReference type="HOGENOM" id="CLU_2622768_0_0_1"/>
<keyword evidence="2" id="KW-1185">Reference proteome</keyword>
<sequence>MARLTFGDLAFLIPLPAVNDDPTANKLQTIADVTRSGGPPGVGSANHCSTTQRALQIAPIELEWVQAWKSKLLQRQEV</sequence>
<gene>
    <name evidence="1" type="ORF">PEX2_085650</name>
</gene>
<dbReference type="VEuPathDB" id="FungiDB:PEXP_002070"/>
<name>A0A0A2I224_PENEN</name>
<evidence type="ECO:0000313" key="2">
    <source>
        <dbReference type="Proteomes" id="UP000030143"/>
    </source>
</evidence>
<dbReference type="OrthoDB" id="10517353at2759"/>
<evidence type="ECO:0000313" key="1">
    <source>
        <dbReference type="EMBL" id="KGO61490.1"/>
    </source>
</evidence>
<organism evidence="1 2">
    <name type="scientific">Penicillium expansum</name>
    <name type="common">Blue mold rot fungus</name>
    <dbReference type="NCBI Taxonomy" id="27334"/>
    <lineage>
        <taxon>Eukaryota</taxon>
        <taxon>Fungi</taxon>
        <taxon>Dikarya</taxon>
        <taxon>Ascomycota</taxon>
        <taxon>Pezizomycotina</taxon>
        <taxon>Eurotiomycetes</taxon>
        <taxon>Eurotiomycetidae</taxon>
        <taxon>Eurotiales</taxon>
        <taxon>Aspergillaceae</taxon>
        <taxon>Penicillium</taxon>
    </lineage>
</organism>
<proteinExistence type="predicted"/>
<comment type="caution">
    <text evidence="1">The sequence shown here is derived from an EMBL/GenBank/DDBJ whole genome shotgun (WGS) entry which is preliminary data.</text>
</comment>
<dbReference type="EMBL" id="JQFZ01000034">
    <property type="protein sequence ID" value="KGO61490.1"/>
    <property type="molecule type" value="Genomic_DNA"/>
</dbReference>
<dbReference type="RefSeq" id="XP_016602282.1">
    <property type="nucleotide sequence ID" value="XM_016745835.1"/>
</dbReference>
<dbReference type="GeneID" id="27681255"/>